<evidence type="ECO:0000313" key="2">
    <source>
        <dbReference type="EMBL" id="MFD1019024.1"/>
    </source>
</evidence>
<protein>
    <submittedName>
        <fullName evidence="2">YtpI family protein</fullName>
    </submittedName>
</protein>
<keyword evidence="1" id="KW-0812">Transmembrane</keyword>
<reference evidence="3" key="1">
    <citation type="journal article" date="2019" name="Int. J. Syst. Evol. Microbiol.">
        <title>The Global Catalogue of Microorganisms (GCM) 10K type strain sequencing project: providing services to taxonomists for standard genome sequencing and annotation.</title>
        <authorList>
            <consortium name="The Broad Institute Genomics Platform"/>
            <consortium name="The Broad Institute Genome Sequencing Center for Infectious Disease"/>
            <person name="Wu L."/>
            <person name="Ma J."/>
        </authorList>
    </citation>
    <scope>NUCLEOTIDE SEQUENCE [LARGE SCALE GENOMIC DNA]</scope>
    <source>
        <strain evidence="3">CCUG 56607</strain>
    </source>
</reference>
<dbReference type="InterPro" id="IPR025618">
    <property type="entry name" value="YtpI"/>
</dbReference>
<dbReference type="RefSeq" id="WP_386058043.1">
    <property type="nucleotide sequence ID" value="NZ_JBHTKL010000001.1"/>
</dbReference>
<keyword evidence="1" id="KW-1133">Transmembrane helix</keyword>
<keyword evidence="3" id="KW-1185">Reference proteome</keyword>
<keyword evidence="1" id="KW-0472">Membrane</keyword>
<feature type="transmembrane region" description="Helical" evidence="1">
    <location>
        <begin position="63"/>
        <end position="81"/>
    </location>
</feature>
<name>A0ABW3L0I2_9BACI</name>
<proteinExistence type="predicted"/>
<feature type="transmembrane region" description="Helical" evidence="1">
    <location>
        <begin position="6"/>
        <end position="26"/>
    </location>
</feature>
<evidence type="ECO:0000313" key="3">
    <source>
        <dbReference type="Proteomes" id="UP001596990"/>
    </source>
</evidence>
<comment type="caution">
    <text evidence="2">The sequence shown here is derived from an EMBL/GenBank/DDBJ whole genome shotgun (WGS) entry which is preliminary data.</text>
</comment>
<evidence type="ECO:0000256" key="1">
    <source>
        <dbReference type="SAM" id="Phobius"/>
    </source>
</evidence>
<dbReference type="Proteomes" id="UP001596990">
    <property type="component" value="Unassembled WGS sequence"/>
</dbReference>
<feature type="transmembrane region" description="Helical" evidence="1">
    <location>
        <begin position="38"/>
        <end position="57"/>
    </location>
</feature>
<gene>
    <name evidence="2" type="ORF">ACFQ2J_07410</name>
</gene>
<dbReference type="Pfam" id="PF14007">
    <property type="entry name" value="YtpI"/>
    <property type="match status" value="1"/>
</dbReference>
<dbReference type="EMBL" id="JBHTKL010000001">
    <property type="protein sequence ID" value="MFD1019024.1"/>
    <property type="molecule type" value="Genomic_DNA"/>
</dbReference>
<organism evidence="2 3">
    <name type="scientific">Thalassobacillus hwangdonensis</name>
    <dbReference type="NCBI Taxonomy" id="546108"/>
    <lineage>
        <taxon>Bacteria</taxon>
        <taxon>Bacillati</taxon>
        <taxon>Bacillota</taxon>
        <taxon>Bacilli</taxon>
        <taxon>Bacillales</taxon>
        <taxon>Bacillaceae</taxon>
        <taxon>Thalassobacillus</taxon>
    </lineage>
</organism>
<accession>A0ABW3L0I2</accession>
<sequence>MFIFAALILISLVLYIYYKVAIIRTSEPLIQHLHNSKARILLGSFIFFFGINQYLFYETQLSLFVAIIFILIGIFQMYSGWKRLRHYQNEYSKHDWN</sequence>